<dbReference type="Pfam" id="PF00651">
    <property type="entry name" value="BTB"/>
    <property type="match status" value="1"/>
</dbReference>
<dbReference type="Pfam" id="PF00415">
    <property type="entry name" value="RCC1"/>
    <property type="match status" value="1"/>
</dbReference>
<dbReference type="InterPro" id="IPR009091">
    <property type="entry name" value="RCC1/BLIP-II"/>
</dbReference>
<dbReference type="InterPro" id="IPR000210">
    <property type="entry name" value="BTB/POZ_dom"/>
</dbReference>
<evidence type="ECO:0000313" key="4">
    <source>
        <dbReference type="Proteomes" id="UP001150062"/>
    </source>
</evidence>
<dbReference type="EMBL" id="JAOAOG010000305">
    <property type="protein sequence ID" value="KAJ6230954.1"/>
    <property type="molecule type" value="Genomic_DNA"/>
</dbReference>
<dbReference type="SUPFAM" id="SSF54695">
    <property type="entry name" value="POZ domain"/>
    <property type="match status" value="1"/>
</dbReference>
<dbReference type="InterPro" id="IPR000408">
    <property type="entry name" value="Reg_chr_condens"/>
</dbReference>
<dbReference type="Gene3D" id="2.130.10.30">
    <property type="entry name" value="Regulator of chromosome condensation 1/beta-lactamase-inhibitor protein II"/>
    <property type="match status" value="2"/>
</dbReference>
<gene>
    <name evidence="3" type="ORF">M0813_06255</name>
</gene>
<feature type="repeat" description="RCC1" evidence="1">
    <location>
        <begin position="161"/>
        <end position="215"/>
    </location>
</feature>
<protein>
    <submittedName>
        <fullName evidence="3">Btk-binding protein-related</fullName>
    </submittedName>
</protein>
<keyword evidence="4" id="KW-1185">Reference proteome</keyword>
<dbReference type="PANTHER" id="PTHR45982">
    <property type="entry name" value="REGULATOR OF CHROMOSOME CONDENSATION"/>
    <property type="match status" value="1"/>
</dbReference>
<accession>A0ABQ8XI38</accession>
<dbReference type="CDD" id="cd18186">
    <property type="entry name" value="BTB_POZ_ZBTB_KLHL-like"/>
    <property type="match status" value="1"/>
</dbReference>
<dbReference type="InterPro" id="IPR051553">
    <property type="entry name" value="Ran_GTPase-activating"/>
</dbReference>
<reference evidence="3" key="1">
    <citation type="submission" date="2022-08" db="EMBL/GenBank/DDBJ databases">
        <title>Novel sulfate-reducing endosymbionts in the free-living metamonad Anaeramoeba.</title>
        <authorList>
            <person name="Jerlstrom-Hultqvist J."/>
            <person name="Cepicka I."/>
            <person name="Gallot-Lavallee L."/>
            <person name="Salas-Leiva D."/>
            <person name="Curtis B.A."/>
            <person name="Zahonova K."/>
            <person name="Pipaliya S."/>
            <person name="Dacks J."/>
            <person name="Roger A.J."/>
        </authorList>
    </citation>
    <scope>NUCLEOTIDE SEQUENCE</scope>
    <source>
        <strain evidence="3">Schooner1</strain>
    </source>
</reference>
<feature type="domain" description="BTB" evidence="2">
    <location>
        <begin position="522"/>
        <end position="594"/>
    </location>
</feature>
<evidence type="ECO:0000313" key="3">
    <source>
        <dbReference type="EMBL" id="KAJ6230954.1"/>
    </source>
</evidence>
<organism evidence="3 4">
    <name type="scientific">Anaeramoeba flamelloides</name>
    <dbReference type="NCBI Taxonomy" id="1746091"/>
    <lineage>
        <taxon>Eukaryota</taxon>
        <taxon>Metamonada</taxon>
        <taxon>Anaeramoebidae</taxon>
        <taxon>Anaeramoeba</taxon>
    </lineage>
</organism>
<dbReference type="Proteomes" id="UP001150062">
    <property type="component" value="Unassembled WGS sequence"/>
</dbReference>
<dbReference type="PROSITE" id="PS50097">
    <property type="entry name" value="BTB"/>
    <property type="match status" value="1"/>
</dbReference>
<dbReference type="PANTHER" id="PTHR45982:SF1">
    <property type="entry name" value="REGULATOR OF CHROMOSOME CONDENSATION"/>
    <property type="match status" value="1"/>
</dbReference>
<evidence type="ECO:0000256" key="1">
    <source>
        <dbReference type="PROSITE-ProRule" id="PRU00235"/>
    </source>
</evidence>
<proteinExistence type="predicted"/>
<dbReference type="Gene3D" id="3.30.710.10">
    <property type="entry name" value="Potassium Channel Kv1.1, Chain A"/>
    <property type="match status" value="1"/>
</dbReference>
<sequence>MGGVKVSEKQLGFNNKNDDDEKPTLFEPLKEKNIDQICCIGYRSFFLNKTTNILFGCGNTKSGKLGKPEITSLGDITGRTKQSKFETLDPIKTFPEEVTKIVDVVADNQFNIVFLSSEGKLYESRRGKFHEKLEAFENLPPMKSIASGFYHFLALSNEEKPRVYAWGYNRRKQLGLNNDNSHYDFQKPTLIESLKEENIEKISCCQMISYFLNKTTNILFGCGENRNGRLGNSEITEEYIYVQKLHENVANVFGGASNHTFIIKTDGKLYGFGELGLGHKKPVSKPTQIKLEFPVEDISKIRLANQFSSILTNDGKLYVTGSNQTTGFGRDLIEFKQYPQFQNNNTIIQEIDCGYGLLAILTQDNEIWIQGYFGGSISNKTSVIRKIQTGTMLTNDLSSFNRIKCCDQNLMFFLKSNSYLSQDLEKLLKNGYFSDCNIQDIPVHKILIETRIGKTFDLIKKYLESNCKLNEIQDLLKWIYCDQMINFKRTNEILNHFGIQDAQKTKLLKNDLKQLLFDEQTSDFKLVIKNEDEDDEEELYIHKFILAARSGLFLNMFQNLEENLQKVKDYSGKSLETIELLISFLYTDELPITADTDQEFIKEEFEDIVEYYQLNRTIPMMDIFEKCSKI</sequence>
<dbReference type="SUPFAM" id="SSF50985">
    <property type="entry name" value="RCC1/BLIP-II"/>
    <property type="match status" value="2"/>
</dbReference>
<dbReference type="InterPro" id="IPR011333">
    <property type="entry name" value="SKP1/BTB/POZ_sf"/>
</dbReference>
<evidence type="ECO:0000259" key="2">
    <source>
        <dbReference type="PROSITE" id="PS50097"/>
    </source>
</evidence>
<comment type="caution">
    <text evidence="3">The sequence shown here is derived from an EMBL/GenBank/DDBJ whole genome shotgun (WGS) entry which is preliminary data.</text>
</comment>
<name>A0ABQ8XI38_9EUKA</name>
<dbReference type="PROSITE" id="PS50012">
    <property type="entry name" value="RCC1_3"/>
    <property type="match status" value="1"/>
</dbReference>